<gene>
    <name evidence="2" type="ORF">HJG52_07575</name>
</gene>
<accession>A0A849HD60</accession>
<reference evidence="2 3" key="1">
    <citation type="submission" date="2020-04" db="EMBL/GenBank/DDBJ databases">
        <title>Knoellia sp. isolate from air conditioner.</title>
        <authorList>
            <person name="Chea S."/>
            <person name="Kim D.-U."/>
        </authorList>
    </citation>
    <scope>NUCLEOTIDE SEQUENCE [LARGE SCALE GENOMIC DNA]</scope>
    <source>
        <strain evidence="2 3">DB2414S</strain>
    </source>
</reference>
<protein>
    <submittedName>
        <fullName evidence="2">Uncharacterized protein</fullName>
    </submittedName>
</protein>
<evidence type="ECO:0000256" key="1">
    <source>
        <dbReference type="SAM" id="MobiDB-lite"/>
    </source>
</evidence>
<dbReference type="Proteomes" id="UP000588586">
    <property type="component" value="Unassembled WGS sequence"/>
</dbReference>
<sequence>MSEERWTSGDRWPPMGDRRAVPPRDLDFSQALSWALERRGWSLAGLRDRLAARGTPVSVATLSYWRSGRSQPERATSLDALAEVEDLLALRHGELSDRLGPSRRVPPSRIPPFAGRVDVQPLLEAALADVGCPLPQPLTEESVQHLLELDAEGIPRTLAFRQVIRAMADNVAAMPTMVVAQEPAGDDATFHVVAGGHLGREVHRREDGIFVAEVVFDRPLERGETTIVEVRIDLPRDLSNDEFYEAYAVRRAGEVMVCVRFHPDRMPATVQRYRVVDSVTISEDESPVRSTSHVYLAQDFGPGALGIRWRW</sequence>
<dbReference type="RefSeq" id="WP_171242837.1">
    <property type="nucleotide sequence ID" value="NZ_JABEPQ010000001.1"/>
</dbReference>
<keyword evidence="3" id="KW-1185">Reference proteome</keyword>
<organism evidence="2 3">
    <name type="scientific">Knoellia koreensis</name>
    <dbReference type="NCBI Taxonomy" id="2730921"/>
    <lineage>
        <taxon>Bacteria</taxon>
        <taxon>Bacillati</taxon>
        <taxon>Actinomycetota</taxon>
        <taxon>Actinomycetes</taxon>
        <taxon>Micrococcales</taxon>
        <taxon>Intrasporangiaceae</taxon>
        <taxon>Knoellia</taxon>
    </lineage>
</organism>
<feature type="region of interest" description="Disordered" evidence="1">
    <location>
        <begin position="1"/>
        <end position="23"/>
    </location>
</feature>
<dbReference type="AlphaFoldDB" id="A0A849HD60"/>
<evidence type="ECO:0000313" key="2">
    <source>
        <dbReference type="EMBL" id="NNM45865.1"/>
    </source>
</evidence>
<dbReference type="EMBL" id="JABEPQ010000001">
    <property type="protein sequence ID" value="NNM45865.1"/>
    <property type="molecule type" value="Genomic_DNA"/>
</dbReference>
<proteinExistence type="predicted"/>
<name>A0A849HD60_9MICO</name>
<evidence type="ECO:0000313" key="3">
    <source>
        <dbReference type="Proteomes" id="UP000588586"/>
    </source>
</evidence>
<comment type="caution">
    <text evidence="2">The sequence shown here is derived from an EMBL/GenBank/DDBJ whole genome shotgun (WGS) entry which is preliminary data.</text>
</comment>